<dbReference type="Proteomes" id="UP001501490">
    <property type="component" value="Unassembled WGS sequence"/>
</dbReference>
<keyword evidence="3" id="KW-1185">Reference proteome</keyword>
<evidence type="ECO:0000313" key="2">
    <source>
        <dbReference type="EMBL" id="GAA3636218.1"/>
    </source>
</evidence>
<proteinExistence type="predicted"/>
<dbReference type="SUPFAM" id="SSF53756">
    <property type="entry name" value="UDP-Glycosyltransferase/glycogen phosphorylase"/>
    <property type="match status" value="1"/>
</dbReference>
<evidence type="ECO:0008006" key="4">
    <source>
        <dbReference type="Google" id="ProtNLM"/>
    </source>
</evidence>
<comment type="caution">
    <text evidence="2">The sequence shown here is derived from an EMBL/GenBank/DDBJ whole genome shotgun (WGS) entry which is preliminary data.</text>
</comment>
<organism evidence="2 3">
    <name type="scientific">Microlunatus ginsengisoli</name>
    <dbReference type="NCBI Taxonomy" id="363863"/>
    <lineage>
        <taxon>Bacteria</taxon>
        <taxon>Bacillati</taxon>
        <taxon>Actinomycetota</taxon>
        <taxon>Actinomycetes</taxon>
        <taxon>Propionibacteriales</taxon>
        <taxon>Propionibacteriaceae</taxon>
        <taxon>Microlunatus</taxon>
    </lineage>
</organism>
<feature type="compositionally biased region" description="Basic and acidic residues" evidence="1">
    <location>
        <begin position="1"/>
        <end position="23"/>
    </location>
</feature>
<reference evidence="3" key="1">
    <citation type="journal article" date="2019" name="Int. J. Syst. Evol. Microbiol.">
        <title>The Global Catalogue of Microorganisms (GCM) 10K type strain sequencing project: providing services to taxonomists for standard genome sequencing and annotation.</title>
        <authorList>
            <consortium name="The Broad Institute Genomics Platform"/>
            <consortium name="The Broad Institute Genome Sequencing Center for Infectious Disease"/>
            <person name="Wu L."/>
            <person name="Ma J."/>
        </authorList>
    </citation>
    <scope>NUCLEOTIDE SEQUENCE [LARGE SCALE GENOMIC DNA]</scope>
    <source>
        <strain evidence="3">JCM 16929</strain>
    </source>
</reference>
<dbReference type="EMBL" id="BAABAB010000041">
    <property type="protein sequence ID" value="GAA3636218.1"/>
    <property type="molecule type" value="Genomic_DNA"/>
</dbReference>
<evidence type="ECO:0000313" key="3">
    <source>
        <dbReference type="Proteomes" id="UP001501490"/>
    </source>
</evidence>
<evidence type="ECO:0000256" key="1">
    <source>
        <dbReference type="SAM" id="MobiDB-lite"/>
    </source>
</evidence>
<feature type="region of interest" description="Disordered" evidence="1">
    <location>
        <begin position="1"/>
        <end position="30"/>
    </location>
</feature>
<dbReference type="Gene3D" id="3.40.50.2000">
    <property type="entry name" value="Glycogen Phosphorylase B"/>
    <property type="match status" value="1"/>
</dbReference>
<accession>A0ABP7AMN7</accession>
<protein>
    <recommendedName>
        <fullName evidence="4">Glycosyltransferase</fullName>
    </recommendedName>
</protein>
<sequence>MTHVDQHSASAPHDEDVEEHHQPLEAIPHPDQILDNARKFGRIVRIAIDRARAARYLTAAEWCRVASAYAMTNPTGFLRSGDLESAIGIVADGALAPSRRPAKAAAGPRRVMHVITEAAPIGGLTRLAERWMQRDRISISAVVVTRQDEVLERLAEAACASGGSATALAVAGSNVLERAARLRQLAADVDFVICHLHSDDIVTALAFGHGYSGAPVAIYNHADHLFWLAPSNATTIVDARNVGRRLTIHARGYSPELTYLLPLPVPAMRGGADEARLSIGWGFPADSIVAVSVARAIKFRDTTLEPSFSRLLGMALEANPRLAFCAVGPEATDPPWPDLIERYGQRIYVTGPVPDPLPYLTAADIYLDPFPFSSTTSLLEAAAASLPTLTLDAHRDYCRAFGLADFVESIDDRPTTVHAYLQRLQDLVNTPSLRRLTGERARAGYLGLTAPEPWLESLGELYRHLDRASARRNLLGGSAPAEPDKRLLVHAAALTAIEQNIPLLWTVMAGVPCFDARDRRQLAPRIIVTRALQKLRLSPPSNATPRDSLLLPRR</sequence>
<gene>
    <name evidence="2" type="ORF">GCM10022236_43500</name>
</gene>
<name>A0ABP7AMN7_9ACTN</name>